<dbReference type="InterPro" id="IPR011051">
    <property type="entry name" value="RmlC_Cupin_sf"/>
</dbReference>
<dbReference type="Gene3D" id="2.60.120.10">
    <property type="entry name" value="Jelly Rolls"/>
    <property type="match status" value="1"/>
</dbReference>
<sequence length="127" mass="14075">MKTIKMISMTLLIGLFLIMSTGIYAQDPMKAGPKVYKKVLLNNDKVRVMSVEFAPGQVMPWHSHPHHTIYALTDGTLEITDKGKPASIAKFKAGDVLYITPVTHMGKNVGKNTIKLVVTEIKPPMKK</sequence>
<evidence type="ECO:0000259" key="1">
    <source>
        <dbReference type="Pfam" id="PF07883"/>
    </source>
</evidence>
<evidence type="ECO:0000313" key="3">
    <source>
        <dbReference type="Proteomes" id="UP000184092"/>
    </source>
</evidence>
<dbReference type="Proteomes" id="UP000184092">
    <property type="component" value="Unassembled WGS sequence"/>
</dbReference>
<keyword evidence="3" id="KW-1185">Reference proteome</keyword>
<dbReference type="AlphaFoldDB" id="A0A1M7MZ90"/>
<reference evidence="3" key="1">
    <citation type="submission" date="2016-11" db="EMBL/GenBank/DDBJ databases">
        <authorList>
            <person name="Varghese N."/>
            <person name="Submissions S."/>
        </authorList>
    </citation>
    <scope>NUCLEOTIDE SEQUENCE [LARGE SCALE GENOMIC DNA]</scope>
    <source>
        <strain evidence="3">CGMCC 1.2749</strain>
    </source>
</reference>
<accession>A0A1M7MZ90</accession>
<name>A0A1M7MZ90_9FLAO</name>
<protein>
    <submittedName>
        <fullName evidence="2">Cupin domain protein</fullName>
    </submittedName>
</protein>
<dbReference type="SUPFAM" id="SSF51182">
    <property type="entry name" value="RmlC-like cupins"/>
    <property type="match status" value="1"/>
</dbReference>
<gene>
    <name evidence="2" type="ORF">SAMN05216269_109121</name>
</gene>
<dbReference type="Pfam" id="PF07883">
    <property type="entry name" value="Cupin_2"/>
    <property type="match status" value="1"/>
</dbReference>
<dbReference type="OrthoDB" id="676420at2"/>
<proteinExistence type="predicted"/>
<dbReference type="EMBL" id="FRCL01000009">
    <property type="protein sequence ID" value="SHM96413.1"/>
    <property type="molecule type" value="Genomic_DNA"/>
</dbReference>
<dbReference type="InterPro" id="IPR013096">
    <property type="entry name" value="Cupin_2"/>
</dbReference>
<dbReference type="RefSeq" id="WP_073209746.1">
    <property type="nucleotide sequence ID" value="NZ_FRCL01000009.1"/>
</dbReference>
<feature type="domain" description="Cupin type-2" evidence="1">
    <location>
        <begin position="51"/>
        <end position="118"/>
    </location>
</feature>
<dbReference type="STRING" id="178356.SAMN05216269_109121"/>
<organism evidence="2 3">
    <name type="scientific">Flavobacterium xinjiangense</name>
    <dbReference type="NCBI Taxonomy" id="178356"/>
    <lineage>
        <taxon>Bacteria</taxon>
        <taxon>Pseudomonadati</taxon>
        <taxon>Bacteroidota</taxon>
        <taxon>Flavobacteriia</taxon>
        <taxon>Flavobacteriales</taxon>
        <taxon>Flavobacteriaceae</taxon>
        <taxon>Flavobacterium</taxon>
    </lineage>
</organism>
<dbReference type="InterPro" id="IPR014710">
    <property type="entry name" value="RmlC-like_jellyroll"/>
</dbReference>
<evidence type="ECO:0000313" key="2">
    <source>
        <dbReference type="EMBL" id="SHM96413.1"/>
    </source>
</evidence>